<sequence>MDVVAAVEGPDGGIPLHGDPAAGPRWRAAREAAALARRRLTELFGYGPAGPGGRRFRAACRRARNRARRRTDRDAVSPPAPPRTRAPLTPSPGFT</sequence>
<comment type="caution">
    <text evidence="2">The sequence shown here is derived from an EMBL/GenBank/DDBJ whole genome shotgun (WGS) entry which is preliminary data.</text>
</comment>
<evidence type="ECO:0000313" key="2">
    <source>
        <dbReference type="EMBL" id="GAA2114835.1"/>
    </source>
</evidence>
<feature type="region of interest" description="Disordered" evidence="1">
    <location>
        <begin position="61"/>
        <end position="95"/>
    </location>
</feature>
<name>A0ABN2XN71_9ACTN</name>
<feature type="compositionally biased region" description="Basic residues" evidence="1">
    <location>
        <begin position="61"/>
        <end position="70"/>
    </location>
</feature>
<evidence type="ECO:0000313" key="3">
    <source>
        <dbReference type="Proteomes" id="UP001500443"/>
    </source>
</evidence>
<dbReference type="Proteomes" id="UP001500443">
    <property type="component" value="Unassembled WGS sequence"/>
</dbReference>
<reference evidence="2 3" key="1">
    <citation type="journal article" date="2019" name="Int. J. Syst. Evol. Microbiol.">
        <title>The Global Catalogue of Microorganisms (GCM) 10K type strain sequencing project: providing services to taxonomists for standard genome sequencing and annotation.</title>
        <authorList>
            <consortium name="The Broad Institute Genomics Platform"/>
            <consortium name="The Broad Institute Genome Sequencing Center for Infectious Disease"/>
            <person name="Wu L."/>
            <person name="Ma J."/>
        </authorList>
    </citation>
    <scope>NUCLEOTIDE SEQUENCE [LARGE SCALE GENOMIC DNA]</scope>
    <source>
        <strain evidence="2 3">JCM 15481</strain>
    </source>
</reference>
<accession>A0ABN2XN71</accession>
<organism evidence="2 3">
    <name type="scientific">Streptomyces synnematoformans</name>
    <dbReference type="NCBI Taxonomy" id="415721"/>
    <lineage>
        <taxon>Bacteria</taxon>
        <taxon>Bacillati</taxon>
        <taxon>Actinomycetota</taxon>
        <taxon>Actinomycetes</taxon>
        <taxon>Kitasatosporales</taxon>
        <taxon>Streptomycetaceae</taxon>
        <taxon>Streptomyces</taxon>
    </lineage>
</organism>
<keyword evidence="3" id="KW-1185">Reference proteome</keyword>
<protein>
    <submittedName>
        <fullName evidence="2">Uncharacterized protein</fullName>
    </submittedName>
</protein>
<feature type="compositionally biased region" description="Low complexity" evidence="1">
    <location>
        <begin position="85"/>
        <end position="95"/>
    </location>
</feature>
<dbReference type="EMBL" id="BAAAPF010000025">
    <property type="protein sequence ID" value="GAA2114835.1"/>
    <property type="molecule type" value="Genomic_DNA"/>
</dbReference>
<gene>
    <name evidence="2" type="ORF">GCM10009802_14460</name>
</gene>
<proteinExistence type="predicted"/>
<evidence type="ECO:0000256" key="1">
    <source>
        <dbReference type="SAM" id="MobiDB-lite"/>
    </source>
</evidence>
<feature type="region of interest" description="Disordered" evidence="1">
    <location>
        <begin position="1"/>
        <end position="24"/>
    </location>
</feature>